<comment type="caution">
    <text evidence="2">The sequence shown here is derived from an EMBL/GenBank/DDBJ whole genome shotgun (WGS) entry which is preliminary data.</text>
</comment>
<evidence type="ECO:0000259" key="1">
    <source>
        <dbReference type="Pfam" id="PF05685"/>
    </source>
</evidence>
<reference evidence="2 3" key="1">
    <citation type="submission" date="2020-08" db="EMBL/GenBank/DDBJ databases">
        <title>Genomic Encyclopedia of Type Strains, Phase IV (KMG-IV): sequencing the most valuable type-strain genomes for metagenomic binning, comparative biology and taxonomic classification.</title>
        <authorList>
            <person name="Goeker M."/>
        </authorList>
    </citation>
    <scope>NUCLEOTIDE SEQUENCE [LARGE SCALE GENOMIC DNA]</scope>
    <source>
        <strain evidence="2 3">DSM 105137</strain>
    </source>
</reference>
<proteinExistence type="predicted"/>
<evidence type="ECO:0000313" key="2">
    <source>
        <dbReference type="EMBL" id="MBB4080029.1"/>
    </source>
</evidence>
<dbReference type="Pfam" id="PF05685">
    <property type="entry name" value="Uma2"/>
    <property type="match status" value="1"/>
</dbReference>
<dbReference type="Gene3D" id="3.90.1570.10">
    <property type="entry name" value="tt1808, chain A"/>
    <property type="match status" value="1"/>
</dbReference>
<dbReference type="InterPro" id="IPR012296">
    <property type="entry name" value="Nuclease_put_TT1808"/>
</dbReference>
<dbReference type="SUPFAM" id="SSF52980">
    <property type="entry name" value="Restriction endonuclease-like"/>
    <property type="match status" value="1"/>
</dbReference>
<dbReference type="InterPro" id="IPR011335">
    <property type="entry name" value="Restrct_endonuc-II-like"/>
</dbReference>
<dbReference type="InterPro" id="IPR008538">
    <property type="entry name" value="Uma2"/>
</dbReference>
<keyword evidence="2" id="KW-0255">Endonuclease</keyword>
<gene>
    <name evidence="2" type="ORF">GGR28_002656</name>
</gene>
<organism evidence="2 3">
    <name type="scientific">Neolewinella aquimaris</name>
    <dbReference type="NCBI Taxonomy" id="1835722"/>
    <lineage>
        <taxon>Bacteria</taxon>
        <taxon>Pseudomonadati</taxon>
        <taxon>Bacteroidota</taxon>
        <taxon>Saprospiria</taxon>
        <taxon>Saprospirales</taxon>
        <taxon>Lewinellaceae</taxon>
        <taxon>Neolewinella</taxon>
    </lineage>
</organism>
<dbReference type="PANTHER" id="PTHR34107:SF6">
    <property type="entry name" value="SLR0981 PROTEIN"/>
    <property type="match status" value="1"/>
</dbReference>
<name>A0A840EE07_9BACT</name>
<evidence type="ECO:0000313" key="3">
    <source>
        <dbReference type="Proteomes" id="UP000576209"/>
    </source>
</evidence>
<dbReference type="RefSeq" id="WP_183496263.1">
    <property type="nucleotide sequence ID" value="NZ_JACIFF010000006.1"/>
</dbReference>
<keyword evidence="2" id="KW-0540">Nuclease</keyword>
<dbReference type="CDD" id="cd06260">
    <property type="entry name" value="DUF820-like"/>
    <property type="match status" value="1"/>
</dbReference>
<dbReference type="GO" id="GO:0004519">
    <property type="term" value="F:endonuclease activity"/>
    <property type="evidence" value="ECO:0007669"/>
    <property type="project" value="UniProtKB-KW"/>
</dbReference>
<accession>A0A840EE07</accession>
<dbReference type="EMBL" id="JACIFF010000006">
    <property type="protein sequence ID" value="MBB4080029.1"/>
    <property type="molecule type" value="Genomic_DNA"/>
</dbReference>
<protein>
    <submittedName>
        <fullName evidence="2">Uma2 family endonuclease</fullName>
    </submittedName>
</protein>
<keyword evidence="2" id="KW-0378">Hydrolase</keyword>
<sequence>MYMPPLPDALLPVYSSKRLTEEEFAALCRERPDLLAELEVDGRLKIMSPVGGLTGNRENEFNADLTLYARAQGGKAFSASTGFRLPDGSIRSPDAAYLSDAQLSQLSPEQLEKFIPAVPVFIIEVLSVSDGLREAETKMRDTWIANGVRLAWLADVDNQRLWIYRADHSVELVSPLDRTITGEDVLPGFTFDLNLLT</sequence>
<keyword evidence="3" id="KW-1185">Reference proteome</keyword>
<dbReference type="Proteomes" id="UP000576209">
    <property type="component" value="Unassembled WGS sequence"/>
</dbReference>
<dbReference type="AlphaFoldDB" id="A0A840EE07"/>
<dbReference type="PANTHER" id="PTHR34107">
    <property type="entry name" value="SLL0198 PROTEIN-RELATED"/>
    <property type="match status" value="1"/>
</dbReference>
<feature type="domain" description="Putative restriction endonuclease" evidence="1">
    <location>
        <begin position="22"/>
        <end position="193"/>
    </location>
</feature>